<accession>A0A3R7FX27</accession>
<comment type="caution">
    <text evidence="1">The sequence shown here is derived from an EMBL/GenBank/DDBJ whole genome shotgun (WGS) entry which is preliminary data.</text>
</comment>
<organism evidence="1 2">
    <name type="scientific">Aspergillus turcosus</name>
    <dbReference type="NCBI Taxonomy" id="1245748"/>
    <lineage>
        <taxon>Eukaryota</taxon>
        <taxon>Fungi</taxon>
        <taxon>Dikarya</taxon>
        <taxon>Ascomycota</taxon>
        <taxon>Pezizomycotina</taxon>
        <taxon>Eurotiomycetes</taxon>
        <taxon>Eurotiomycetidae</taxon>
        <taxon>Eurotiales</taxon>
        <taxon>Aspergillaceae</taxon>
        <taxon>Aspergillus</taxon>
        <taxon>Aspergillus subgen. Fumigati</taxon>
    </lineage>
</organism>
<name>A0A3R7FX27_9EURO</name>
<evidence type="ECO:0000313" key="1">
    <source>
        <dbReference type="EMBL" id="RLM00287.1"/>
    </source>
</evidence>
<dbReference type="EMBL" id="NIDN02000017">
    <property type="protein sequence ID" value="RLM00287.1"/>
    <property type="molecule type" value="Genomic_DNA"/>
</dbReference>
<gene>
    <name evidence="1" type="ORF">CFD26_103580</name>
</gene>
<dbReference type="OrthoDB" id="5428055at2759"/>
<evidence type="ECO:0008006" key="3">
    <source>
        <dbReference type="Google" id="ProtNLM"/>
    </source>
</evidence>
<keyword evidence="2" id="KW-1185">Reference proteome</keyword>
<dbReference type="AlphaFoldDB" id="A0A3R7FX27"/>
<protein>
    <recommendedName>
        <fullName evidence="3">Fungal STAND N-terminal Goodbye domain-containing protein</fullName>
    </recommendedName>
</protein>
<dbReference type="Proteomes" id="UP000215289">
    <property type="component" value="Unassembled WGS sequence"/>
</dbReference>
<dbReference type="STRING" id="1245748.A0A3R7FX27"/>
<proteinExistence type="predicted"/>
<evidence type="ECO:0000313" key="2">
    <source>
        <dbReference type="Proteomes" id="UP000215289"/>
    </source>
</evidence>
<sequence>MFLENDPTLKKTKEYTWILCTLRRLRNGLARVIAALIAFDNNNTVYFDLDADGPLQDKFRECFTQVRQDTAELEALRMILEQRIEIMEKMSDALVNASSLAESITATRQGDNIRLLTYITIGAFSMNQVANEVAWWKYWVSVFEEVYSLM</sequence>
<reference evidence="1 2" key="1">
    <citation type="submission" date="2018-08" db="EMBL/GenBank/DDBJ databases">
        <title>Draft genome sequences of two Aspergillus turcosus clinical strains isolated from bronchoalveolar lavage fluid: one azole-susceptible and the other azole-resistant.</title>
        <authorList>
            <person name="Parent-Michaud M."/>
            <person name="Dufresne P.J."/>
            <person name="Fournier E."/>
            <person name="Martineau C."/>
            <person name="Moreira S."/>
            <person name="Perkins V."/>
            <person name="De Repentigny L."/>
            <person name="Dufresne S.F."/>
        </authorList>
    </citation>
    <scope>NUCLEOTIDE SEQUENCE [LARGE SCALE GENOMIC DNA]</scope>
    <source>
        <strain evidence="1">HMR AF 1038</strain>
    </source>
</reference>